<dbReference type="InterPro" id="IPR039034">
    <property type="entry name" value="INPP4"/>
</dbReference>
<proteinExistence type="predicted"/>
<keyword evidence="2" id="KW-0443">Lipid metabolism</keyword>
<dbReference type="Proteomes" id="UP000289886">
    <property type="component" value="Unassembled WGS sequence"/>
</dbReference>
<evidence type="ECO:0000313" key="5">
    <source>
        <dbReference type="Proteomes" id="UP000289886"/>
    </source>
</evidence>
<dbReference type="GO" id="GO:0016316">
    <property type="term" value="F:phosphatidylinositol-3,4-bisphosphate 4-phosphatase activity"/>
    <property type="evidence" value="ECO:0007669"/>
    <property type="project" value="InterPro"/>
</dbReference>
<keyword evidence="5" id="KW-1185">Reference proteome</keyword>
<comment type="caution">
    <text evidence="4">The sequence shown here is derived from an EMBL/GenBank/DDBJ whole genome shotgun (WGS) entry which is preliminary data.</text>
</comment>
<dbReference type="GO" id="GO:0005737">
    <property type="term" value="C:cytoplasm"/>
    <property type="evidence" value="ECO:0007669"/>
    <property type="project" value="TreeGrafter"/>
</dbReference>
<dbReference type="PANTHER" id="PTHR12187">
    <property type="entry name" value="AGAP000124-PA"/>
    <property type="match status" value="1"/>
</dbReference>
<accession>A0A662YUD9</accession>
<protein>
    <submittedName>
        <fullName evidence="4">Type II inositol 3,4-bisphosphate 4-phosphatase</fullName>
    </submittedName>
</protein>
<organism evidence="4 5">
    <name type="scientific">Acipenser ruthenus</name>
    <name type="common">Sterlet sturgeon</name>
    <dbReference type="NCBI Taxonomy" id="7906"/>
    <lineage>
        <taxon>Eukaryota</taxon>
        <taxon>Metazoa</taxon>
        <taxon>Chordata</taxon>
        <taxon>Craniata</taxon>
        <taxon>Vertebrata</taxon>
        <taxon>Euteleostomi</taxon>
        <taxon>Actinopterygii</taxon>
        <taxon>Chondrostei</taxon>
        <taxon>Acipenseriformes</taxon>
        <taxon>Acipenseridae</taxon>
        <taxon>Acipenser</taxon>
    </lineage>
</organism>
<evidence type="ECO:0000313" key="4">
    <source>
        <dbReference type="EMBL" id="RXM99481.1"/>
    </source>
</evidence>
<name>A0A662YUD9_ACIRT</name>
<evidence type="ECO:0000256" key="2">
    <source>
        <dbReference type="ARBA" id="ARBA00023098"/>
    </source>
</evidence>
<gene>
    <name evidence="4" type="ORF">EOD39_11437</name>
</gene>
<dbReference type="PANTHER" id="PTHR12187:SF3">
    <property type="entry name" value="INOSITOL POLYPHOSPHATE 4-PHOSPHATASE TYPE II"/>
    <property type="match status" value="1"/>
</dbReference>
<dbReference type="AlphaFoldDB" id="A0A662YUD9"/>
<sequence length="137" mass="16015">MDHPSVRQERLGDGETNGEREQESQYIRQLEAEVARMAEQIKNWTERPWSSVPECMGPGWVLQSATPDTRSEEKRVSGWLQWPDTIHRPTGQTREGCRIENVQKNIRCRKYAFNMLQLMAFPKFYRPPEGTYGKVDS</sequence>
<dbReference type="EMBL" id="SCEB01000367">
    <property type="protein sequence ID" value="RXM99481.1"/>
    <property type="molecule type" value="Genomic_DNA"/>
</dbReference>
<reference evidence="4 5" key="1">
    <citation type="submission" date="2019-01" db="EMBL/GenBank/DDBJ databases">
        <title>Draft Genome and Complete Hox-Cluster Characterization of the Sterlet Sturgeon (Acipenser ruthenus).</title>
        <authorList>
            <person name="Wei Q."/>
        </authorList>
    </citation>
    <scope>NUCLEOTIDE SEQUENCE [LARGE SCALE GENOMIC DNA]</scope>
    <source>
        <strain evidence="4">WHYD16114868_AA</strain>
        <tissue evidence="4">Blood</tissue>
    </source>
</reference>
<evidence type="ECO:0000256" key="3">
    <source>
        <dbReference type="SAM" id="MobiDB-lite"/>
    </source>
</evidence>
<keyword evidence="1" id="KW-0378">Hydrolase</keyword>
<feature type="compositionally biased region" description="Basic and acidic residues" evidence="3">
    <location>
        <begin position="1"/>
        <end position="23"/>
    </location>
</feature>
<feature type="region of interest" description="Disordered" evidence="3">
    <location>
        <begin position="1"/>
        <end position="25"/>
    </location>
</feature>
<evidence type="ECO:0000256" key="1">
    <source>
        <dbReference type="ARBA" id="ARBA00022801"/>
    </source>
</evidence>